<evidence type="ECO:0000256" key="5">
    <source>
        <dbReference type="ARBA" id="ARBA00023242"/>
    </source>
</evidence>
<comment type="function">
    <text evidence="6">Transcriptional repressor that regulates multiple aspects of plant growth and development.</text>
</comment>
<gene>
    <name evidence="9" type="ORF">K2173_020762</name>
</gene>
<accession>A0AAV8TLV5</accession>
<keyword evidence="5 6" id="KW-0539">Nucleus</keyword>
<evidence type="ECO:0000259" key="8">
    <source>
        <dbReference type="PROSITE" id="PS51754"/>
    </source>
</evidence>
<dbReference type="PROSITE" id="PS51754">
    <property type="entry name" value="OVATE"/>
    <property type="match status" value="1"/>
</dbReference>
<dbReference type="Proteomes" id="UP001159364">
    <property type="component" value="Linkage Group LG04"/>
</dbReference>
<keyword evidence="2 6" id="KW-0678">Repressor</keyword>
<dbReference type="EMBL" id="JAIWQS010000004">
    <property type="protein sequence ID" value="KAJ8767822.1"/>
    <property type="molecule type" value="Genomic_DNA"/>
</dbReference>
<name>A0AAV8TLV5_9ROSI</name>
<evidence type="ECO:0000256" key="6">
    <source>
        <dbReference type="RuleBase" id="RU367028"/>
    </source>
</evidence>
<keyword evidence="3 6" id="KW-0805">Transcription regulation</keyword>
<proteinExistence type="predicted"/>
<dbReference type="PANTHER" id="PTHR33057">
    <property type="entry name" value="TRANSCRIPTION REPRESSOR OFP7-RELATED"/>
    <property type="match status" value="1"/>
</dbReference>
<dbReference type="AlphaFoldDB" id="A0AAV8TLV5"/>
<keyword evidence="4 6" id="KW-0804">Transcription</keyword>
<evidence type="ECO:0000256" key="1">
    <source>
        <dbReference type="ARBA" id="ARBA00004123"/>
    </source>
</evidence>
<evidence type="ECO:0000256" key="4">
    <source>
        <dbReference type="ARBA" id="ARBA00023163"/>
    </source>
</evidence>
<organism evidence="9 10">
    <name type="scientific">Erythroxylum novogranatense</name>
    <dbReference type="NCBI Taxonomy" id="1862640"/>
    <lineage>
        <taxon>Eukaryota</taxon>
        <taxon>Viridiplantae</taxon>
        <taxon>Streptophyta</taxon>
        <taxon>Embryophyta</taxon>
        <taxon>Tracheophyta</taxon>
        <taxon>Spermatophyta</taxon>
        <taxon>Magnoliopsida</taxon>
        <taxon>eudicotyledons</taxon>
        <taxon>Gunneridae</taxon>
        <taxon>Pentapetalae</taxon>
        <taxon>rosids</taxon>
        <taxon>fabids</taxon>
        <taxon>Malpighiales</taxon>
        <taxon>Erythroxylaceae</taxon>
        <taxon>Erythroxylum</taxon>
    </lineage>
</organism>
<feature type="domain" description="OVATE" evidence="8">
    <location>
        <begin position="98"/>
        <end position="157"/>
    </location>
</feature>
<feature type="compositionally biased region" description="Low complexity" evidence="7">
    <location>
        <begin position="48"/>
        <end position="59"/>
    </location>
</feature>
<feature type="region of interest" description="Disordered" evidence="7">
    <location>
        <begin position="29"/>
        <end position="89"/>
    </location>
</feature>
<keyword evidence="10" id="KW-1185">Reference proteome</keyword>
<dbReference type="GO" id="GO:0045892">
    <property type="term" value="P:negative regulation of DNA-templated transcription"/>
    <property type="evidence" value="ECO:0007669"/>
    <property type="project" value="UniProtKB-UniRule"/>
</dbReference>
<comment type="caution">
    <text evidence="9">The sequence shown here is derived from an EMBL/GenBank/DDBJ whole genome shotgun (WGS) entry which is preliminary data.</text>
</comment>
<reference evidence="9 10" key="1">
    <citation type="submission" date="2021-09" db="EMBL/GenBank/DDBJ databases">
        <title>Genomic insights and catalytic innovation underlie evolution of tropane alkaloids biosynthesis.</title>
        <authorList>
            <person name="Wang Y.-J."/>
            <person name="Tian T."/>
            <person name="Huang J.-P."/>
            <person name="Huang S.-X."/>
        </authorList>
    </citation>
    <scope>NUCLEOTIDE SEQUENCE [LARGE SCALE GENOMIC DNA]</scope>
    <source>
        <strain evidence="9">KIB-2018</strain>
        <tissue evidence="9">Leaf</tissue>
    </source>
</reference>
<dbReference type="Pfam" id="PF04844">
    <property type="entry name" value="Ovate"/>
    <property type="match status" value="1"/>
</dbReference>
<dbReference type="GO" id="GO:0005634">
    <property type="term" value="C:nucleus"/>
    <property type="evidence" value="ECO:0007669"/>
    <property type="project" value="UniProtKB-SubCell"/>
</dbReference>
<comment type="subcellular location">
    <subcellularLocation>
        <location evidence="1 6">Nucleus</location>
    </subcellularLocation>
</comment>
<evidence type="ECO:0000313" key="9">
    <source>
        <dbReference type="EMBL" id="KAJ8767822.1"/>
    </source>
</evidence>
<dbReference type="InterPro" id="IPR038933">
    <property type="entry name" value="Ovate"/>
</dbReference>
<sequence>MSKKLLKTILTHSNVGCDCGRPKLKNVYDPIPITKPKPSTDDHPPDPSTSSYSSFFDKSGANTEDDDYTTISFNRETSSECDTDPKPNRSNVIHSLAVVKDSNDPYEDFRHSMLQMITERQIYSKDDLQQLLQCFLELNSPHHHGVIIRAFTEIWSEMIVSKKLMLTGAHKRCP</sequence>
<evidence type="ECO:0000256" key="7">
    <source>
        <dbReference type="SAM" id="MobiDB-lite"/>
    </source>
</evidence>
<evidence type="ECO:0000313" key="10">
    <source>
        <dbReference type="Proteomes" id="UP001159364"/>
    </source>
</evidence>
<dbReference type="InterPro" id="IPR006458">
    <property type="entry name" value="Ovate_C"/>
</dbReference>
<evidence type="ECO:0000256" key="2">
    <source>
        <dbReference type="ARBA" id="ARBA00022491"/>
    </source>
</evidence>
<dbReference type="NCBIfam" id="TIGR01568">
    <property type="entry name" value="A_thal_3678"/>
    <property type="match status" value="1"/>
</dbReference>
<evidence type="ECO:0000256" key="3">
    <source>
        <dbReference type="ARBA" id="ARBA00023015"/>
    </source>
</evidence>
<dbReference type="PANTHER" id="PTHR33057:SF70">
    <property type="entry name" value="TRANSCRIPTION REPRESSOR-RELATED"/>
    <property type="match status" value="1"/>
</dbReference>
<protein>
    <recommendedName>
        <fullName evidence="6">Transcription repressor</fullName>
    </recommendedName>
    <alternativeName>
        <fullName evidence="6">Ovate family protein</fullName>
    </alternativeName>
</protein>